<dbReference type="RefSeq" id="WP_182664536.1">
    <property type="nucleotide sequence ID" value="NZ_VKHS01000350.1"/>
</dbReference>
<comment type="caution">
    <text evidence="2">The sequence shown here is derived from an EMBL/GenBank/DDBJ whole genome shotgun (WGS) entry which is preliminary data.</text>
</comment>
<organism evidence="2 3">
    <name type="scientific">Streptomyces calidiresistens</name>
    <dbReference type="NCBI Taxonomy" id="1485586"/>
    <lineage>
        <taxon>Bacteria</taxon>
        <taxon>Bacillati</taxon>
        <taxon>Actinomycetota</taxon>
        <taxon>Actinomycetes</taxon>
        <taxon>Kitasatosporales</taxon>
        <taxon>Streptomycetaceae</taxon>
        <taxon>Streptomyces</taxon>
    </lineage>
</organism>
<evidence type="ECO:0000256" key="1">
    <source>
        <dbReference type="SAM" id="MobiDB-lite"/>
    </source>
</evidence>
<dbReference type="Proteomes" id="UP000530234">
    <property type="component" value="Unassembled WGS sequence"/>
</dbReference>
<reference evidence="3" key="1">
    <citation type="submission" date="2019-10" db="EMBL/GenBank/DDBJ databases">
        <title>Streptomyces sp. nov., a novel actinobacterium isolated from alkaline environment.</title>
        <authorList>
            <person name="Golinska P."/>
        </authorList>
    </citation>
    <scope>NUCLEOTIDE SEQUENCE [LARGE SCALE GENOMIC DNA]</scope>
    <source>
        <strain evidence="3">DSM 42108</strain>
    </source>
</reference>
<feature type="compositionally biased region" description="Pro residues" evidence="1">
    <location>
        <begin position="1"/>
        <end position="10"/>
    </location>
</feature>
<keyword evidence="3" id="KW-1185">Reference proteome</keyword>
<accession>A0A7W3T4H9</accession>
<gene>
    <name evidence="2" type="ORF">FOE67_14945</name>
</gene>
<evidence type="ECO:0000313" key="2">
    <source>
        <dbReference type="EMBL" id="MBB0230777.1"/>
    </source>
</evidence>
<sequence length="72" mass="7874">MTRNPNPDPGTDPYVHAEPDGDTEHLLVGLASGRVLRFSCTVPLDGVLRLRASDPPPDRRPAPGRSPRRPPR</sequence>
<dbReference type="EMBL" id="VKHS01000350">
    <property type="protein sequence ID" value="MBB0230777.1"/>
    <property type="molecule type" value="Genomic_DNA"/>
</dbReference>
<proteinExistence type="predicted"/>
<feature type="region of interest" description="Disordered" evidence="1">
    <location>
        <begin position="1"/>
        <end position="20"/>
    </location>
</feature>
<name>A0A7W3T4H9_9ACTN</name>
<feature type="non-terminal residue" evidence="2">
    <location>
        <position position="72"/>
    </location>
</feature>
<evidence type="ECO:0000313" key="3">
    <source>
        <dbReference type="Proteomes" id="UP000530234"/>
    </source>
</evidence>
<dbReference type="AlphaFoldDB" id="A0A7W3T4H9"/>
<protein>
    <submittedName>
        <fullName evidence="2">Uncharacterized protein</fullName>
    </submittedName>
</protein>
<feature type="region of interest" description="Disordered" evidence="1">
    <location>
        <begin position="48"/>
        <end position="72"/>
    </location>
</feature>